<accession>A0A518GAM7</accession>
<dbReference type="SMART" id="SM00228">
    <property type="entry name" value="PDZ"/>
    <property type="match status" value="1"/>
</dbReference>
<protein>
    <submittedName>
        <fullName evidence="3">Periplasmic pH-dependent serine endoprotease DegQ</fullName>
        <ecNumber evidence="3">3.4.21.107</ecNumber>
    </submittedName>
</protein>
<dbReference type="InterPro" id="IPR009003">
    <property type="entry name" value="Peptidase_S1_PA"/>
</dbReference>
<dbReference type="CDD" id="cd06779">
    <property type="entry name" value="cpPDZ_Deg_HtrA-like"/>
    <property type="match status" value="1"/>
</dbReference>
<dbReference type="SUPFAM" id="SSF50494">
    <property type="entry name" value="Trypsin-like serine proteases"/>
    <property type="match status" value="1"/>
</dbReference>
<dbReference type="PANTHER" id="PTHR22939:SF129">
    <property type="entry name" value="SERINE PROTEASE HTRA2, MITOCHONDRIAL"/>
    <property type="match status" value="1"/>
</dbReference>
<dbReference type="GO" id="GO:0008233">
    <property type="term" value="F:peptidase activity"/>
    <property type="evidence" value="ECO:0007669"/>
    <property type="project" value="UniProtKB-KW"/>
</dbReference>
<organism evidence="3 4">
    <name type="scientific">Aureliella helgolandensis</name>
    <dbReference type="NCBI Taxonomy" id="2527968"/>
    <lineage>
        <taxon>Bacteria</taxon>
        <taxon>Pseudomonadati</taxon>
        <taxon>Planctomycetota</taxon>
        <taxon>Planctomycetia</taxon>
        <taxon>Pirellulales</taxon>
        <taxon>Pirellulaceae</taxon>
        <taxon>Aureliella</taxon>
    </lineage>
</organism>
<dbReference type="OrthoDB" id="268129at2"/>
<keyword evidence="3" id="KW-0645">Protease</keyword>
<reference evidence="3 4" key="1">
    <citation type="submission" date="2019-02" db="EMBL/GenBank/DDBJ databases">
        <title>Deep-cultivation of Planctomycetes and their phenomic and genomic characterization uncovers novel biology.</title>
        <authorList>
            <person name="Wiegand S."/>
            <person name="Jogler M."/>
            <person name="Boedeker C."/>
            <person name="Pinto D."/>
            <person name="Vollmers J."/>
            <person name="Rivas-Marin E."/>
            <person name="Kohn T."/>
            <person name="Peeters S.H."/>
            <person name="Heuer A."/>
            <person name="Rast P."/>
            <person name="Oberbeckmann S."/>
            <person name="Bunk B."/>
            <person name="Jeske O."/>
            <person name="Meyerdierks A."/>
            <person name="Storesund J.E."/>
            <person name="Kallscheuer N."/>
            <person name="Luecker S."/>
            <person name="Lage O.M."/>
            <person name="Pohl T."/>
            <person name="Merkel B.J."/>
            <person name="Hornburger P."/>
            <person name="Mueller R.-W."/>
            <person name="Bruemmer F."/>
            <person name="Labrenz M."/>
            <person name="Spormann A.M."/>
            <person name="Op den Camp H."/>
            <person name="Overmann J."/>
            <person name="Amann R."/>
            <person name="Jetten M.S.M."/>
            <person name="Mascher T."/>
            <person name="Medema M.H."/>
            <person name="Devos D.P."/>
            <person name="Kaster A.-K."/>
            <person name="Ovreas L."/>
            <person name="Rohde M."/>
            <person name="Galperin M.Y."/>
            <person name="Jogler C."/>
        </authorList>
    </citation>
    <scope>NUCLEOTIDE SEQUENCE [LARGE SCALE GENOMIC DNA]</scope>
    <source>
        <strain evidence="3 4">Q31a</strain>
    </source>
</reference>
<dbReference type="SUPFAM" id="SSF50156">
    <property type="entry name" value="PDZ domain-like"/>
    <property type="match status" value="1"/>
</dbReference>
<dbReference type="GO" id="GO:0006508">
    <property type="term" value="P:proteolysis"/>
    <property type="evidence" value="ECO:0007669"/>
    <property type="project" value="UniProtKB-KW"/>
</dbReference>
<comment type="similarity">
    <text evidence="1">Belongs to the peptidase S1C family.</text>
</comment>
<dbReference type="EMBL" id="CP036298">
    <property type="protein sequence ID" value="QDV25619.1"/>
    <property type="molecule type" value="Genomic_DNA"/>
</dbReference>
<proteinExistence type="inferred from homology"/>
<dbReference type="Proteomes" id="UP000318017">
    <property type="component" value="Chromosome"/>
</dbReference>
<evidence type="ECO:0000313" key="4">
    <source>
        <dbReference type="Proteomes" id="UP000318017"/>
    </source>
</evidence>
<dbReference type="AlphaFoldDB" id="A0A518GAM7"/>
<dbReference type="Gene3D" id="2.40.10.120">
    <property type="match status" value="2"/>
</dbReference>
<evidence type="ECO:0000256" key="1">
    <source>
        <dbReference type="ARBA" id="ARBA00010541"/>
    </source>
</evidence>
<dbReference type="RefSeq" id="WP_145080944.1">
    <property type="nucleotide sequence ID" value="NZ_CP036298.1"/>
</dbReference>
<dbReference type="InterPro" id="IPR036034">
    <property type="entry name" value="PDZ_sf"/>
</dbReference>
<keyword evidence="3" id="KW-0378">Hydrolase</keyword>
<sequence>MKKIYSDCVSLSVVGLSLIAGALLASSVGFQRVETQQPLDLRSYSGVEAHELGATPGKYVQEPARRSSFRPPLGSSIASANERSSLFMLRAFQEVVAPVSHSTVRLFANGQQVALGAVVDSEGWIATKSTQLPMDIAVTCRTYDGNEFVGEVVNRVSGIDIALVKIDAINLPSIQWNRDLPARGKWLATADLSSLPIAVGVASAGVQRVRASAAVLGVYLDEAPSGASIRQVLPGSGAAEAGLKANDVIFAVEGEQIRSQREFRTAVSGGYAGQPIRLSVSRQDREFDVTARLMDLSDELLDETEMEVSGQISPRATGFARVLVHDTVLQPNQCGGPLVNLDGQVVGINIARAGRVSSYALPSDVVQPVVEGLIEQARLVSLSNKPQTSLRPVR</sequence>
<evidence type="ECO:0000259" key="2">
    <source>
        <dbReference type="PROSITE" id="PS50106"/>
    </source>
</evidence>
<dbReference type="Gene3D" id="2.30.42.10">
    <property type="match status" value="1"/>
</dbReference>
<name>A0A518GAM7_9BACT</name>
<dbReference type="PANTHER" id="PTHR22939">
    <property type="entry name" value="SERINE PROTEASE FAMILY S1C HTRA-RELATED"/>
    <property type="match status" value="1"/>
</dbReference>
<dbReference type="PROSITE" id="PS50106">
    <property type="entry name" value="PDZ"/>
    <property type="match status" value="1"/>
</dbReference>
<dbReference type="KEGG" id="ahel:Q31a_39450"/>
<dbReference type="InterPro" id="IPR001478">
    <property type="entry name" value="PDZ"/>
</dbReference>
<feature type="domain" description="PDZ" evidence="2">
    <location>
        <begin position="205"/>
        <end position="284"/>
    </location>
</feature>
<keyword evidence="4" id="KW-1185">Reference proteome</keyword>
<gene>
    <name evidence="3" type="primary">degQ</name>
    <name evidence="3" type="ORF">Q31a_39450</name>
</gene>
<evidence type="ECO:0000313" key="3">
    <source>
        <dbReference type="EMBL" id="QDV25619.1"/>
    </source>
</evidence>
<dbReference type="EC" id="3.4.21.107" evidence="3"/>
<dbReference type="Pfam" id="PF13180">
    <property type="entry name" value="PDZ_2"/>
    <property type="match status" value="1"/>
</dbReference>